<dbReference type="GeneID" id="42365260"/>
<dbReference type="SMART" id="SM00478">
    <property type="entry name" value="ENDO3c"/>
    <property type="match status" value="1"/>
</dbReference>
<dbReference type="KEGG" id="ncon:LC1Nh_0871"/>
<dbReference type="AlphaFoldDB" id="A0A5Q0UII7"/>
<dbReference type="OrthoDB" id="19248at2157"/>
<keyword evidence="2" id="KW-0378">Hydrolase</keyword>
<keyword evidence="2" id="KW-0255">Endonuclease</keyword>
<dbReference type="PANTHER" id="PTHR47203:SF1">
    <property type="entry name" value="HYPOTHETICAL BASE EXCISION DNA REPAIR PROTEIN (EUROFUNG)"/>
    <property type="match status" value="1"/>
</dbReference>
<organism evidence="2 3">
    <name type="scientific">Candidatus Nanohalobium constans</name>
    <dbReference type="NCBI Taxonomy" id="2565781"/>
    <lineage>
        <taxon>Archaea</taxon>
        <taxon>Candidatus Nanohalarchaeota</taxon>
        <taxon>Candidatus Nanohalobia</taxon>
        <taxon>Candidatus Nanohalobiales</taxon>
        <taxon>Candidatus Nanohalobiaceae</taxon>
        <taxon>Candidatus Nanohalobium</taxon>
    </lineage>
</organism>
<dbReference type="EMBL" id="CP040089">
    <property type="protein sequence ID" value="QGA80755.1"/>
    <property type="molecule type" value="Genomic_DNA"/>
</dbReference>
<dbReference type="GO" id="GO:0140078">
    <property type="term" value="F:class I DNA-(apurinic or apyrimidinic site) endonuclease activity"/>
    <property type="evidence" value="ECO:0007669"/>
    <property type="project" value="UniProtKB-EC"/>
</dbReference>
<dbReference type="InterPro" id="IPR023170">
    <property type="entry name" value="HhH_base_excis_C"/>
</dbReference>
<dbReference type="GO" id="GO:0006284">
    <property type="term" value="P:base-excision repair"/>
    <property type="evidence" value="ECO:0007669"/>
    <property type="project" value="InterPro"/>
</dbReference>
<evidence type="ECO:0000313" key="3">
    <source>
        <dbReference type="Proteomes" id="UP000377803"/>
    </source>
</evidence>
<evidence type="ECO:0000313" key="2">
    <source>
        <dbReference type="EMBL" id="QGA80755.1"/>
    </source>
</evidence>
<keyword evidence="3" id="KW-1185">Reference proteome</keyword>
<dbReference type="Pfam" id="PF00730">
    <property type="entry name" value="HhH-GPD"/>
    <property type="match status" value="1"/>
</dbReference>
<dbReference type="InterPro" id="IPR003265">
    <property type="entry name" value="HhH-GPD_domain"/>
</dbReference>
<proteinExistence type="predicted"/>
<protein>
    <submittedName>
        <fullName evidence="2">Endonuclease III</fullName>
        <ecNumber evidence="2">4.2.99.18</ecNumber>
    </submittedName>
</protein>
<dbReference type="EC" id="4.2.99.18" evidence="2"/>
<accession>A0A5Q0UII7</accession>
<dbReference type="Proteomes" id="UP000377803">
    <property type="component" value="Chromosome"/>
</dbReference>
<name>A0A5Q0UII7_9ARCH</name>
<dbReference type="PIRSF" id="PIRSF001435">
    <property type="entry name" value="Nth"/>
    <property type="match status" value="1"/>
</dbReference>
<keyword evidence="2" id="KW-0456">Lyase</keyword>
<keyword evidence="2" id="KW-0540">Nuclease</keyword>
<dbReference type="Gene3D" id="1.10.340.30">
    <property type="entry name" value="Hypothetical protein, domain 2"/>
    <property type="match status" value="1"/>
</dbReference>
<dbReference type="CDD" id="cd00056">
    <property type="entry name" value="ENDO3c"/>
    <property type="match status" value="1"/>
</dbReference>
<dbReference type="InterPro" id="IPR011257">
    <property type="entry name" value="DNA_glycosylase"/>
</dbReference>
<gene>
    <name evidence="2" type="primary">nth2</name>
    <name evidence="2" type="ORF">LC1Nh_0871</name>
</gene>
<reference evidence="3" key="1">
    <citation type="submission" date="2019-05" db="EMBL/GenBank/DDBJ databases">
        <title>Candidatus Nanohalobium constans, a novel model system to study the DPANN nano-sized archaea: genomic and physiological characterization of a nanoarchaeon co-cultured with its chitinotrophic host.</title>
        <authorList>
            <person name="La Cono V."/>
            <person name="Arcadi E."/>
            <person name="Crisafi F."/>
            <person name="Denaro R."/>
            <person name="La Spada G."/>
            <person name="Messina E."/>
            <person name="Smedile F."/>
            <person name="Toshchakov S.V."/>
            <person name="Shevchenko M.A."/>
            <person name="Golyshin P.N."/>
            <person name="Golyshina O.V."/>
            <person name="Ferrer M."/>
            <person name="Rohde M."/>
            <person name="Mushegian A."/>
            <person name="Sorokin D.Y."/>
            <person name="Giuliano L."/>
            <person name="Yakimov M.M."/>
        </authorList>
    </citation>
    <scope>NUCLEOTIDE SEQUENCE [LARGE SCALE GENOMIC DNA]</scope>
    <source>
        <strain evidence="3">LC1Nh</strain>
    </source>
</reference>
<sequence>MVESDEEKIRRINQELKEYYGEPEQPTEMSGIDYLVETILSQNTNDINRDKAFQNLKEKYGDNWKTVENADYEELTDTIRIAGLGPTKAERIQKALEIIREDQGEYSIDFIEDMSIEEGKKWLTEIPGIGPKTAAIILCFHFDKPVMPVDTHVHRVSKRLGIIPETASRTKAHDILEEKVPDDIKYEFHRLLIDHGREHCKAQNPTCEEGPLGEECAPIGEK</sequence>
<dbReference type="RefSeq" id="WP_153550495.1">
    <property type="nucleotide sequence ID" value="NZ_CP040089.1"/>
</dbReference>
<feature type="domain" description="HhH-GPD" evidence="1">
    <location>
        <begin position="40"/>
        <end position="198"/>
    </location>
</feature>
<dbReference type="PANTHER" id="PTHR47203">
    <property type="match status" value="1"/>
</dbReference>
<dbReference type="Gene3D" id="1.10.1670.10">
    <property type="entry name" value="Helix-hairpin-Helix base-excision DNA repair enzymes (C-terminal)"/>
    <property type="match status" value="1"/>
</dbReference>
<evidence type="ECO:0000259" key="1">
    <source>
        <dbReference type="SMART" id="SM00478"/>
    </source>
</evidence>
<dbReference type="SUPFAM" id="SSF48150">
    <property type="entry name" value="DNA-glycosylase"/>
    <property type="match status" value="1"/>
</dbReference>